<dbReference type="GO" id="GO:0046872">
    <property type="term" value="F:metal ion binding"/>
    <property type="evidence" value="ECO:0007669"/>
    <property type="project" value="InterPro"/>
</dbReference>
<protein>
    <recommendedName>
        <fullName evidence="2">ATP-grasp domain-containing protein</fullName>
    </recommendedName>
</protein>
<dbReference type="Proteomes" id="UP000440224">
    <property type="component" value="Unassembled WGS sequence"/>
</dbReference>
<evidence type="ECO:0000313" key="3">
    <source>
        <dbReference type="EMBL" id="MRG93009.1"/>
    </source>
</evidence>
<comment type="caution">
    <text evidence="3">The sequence shown here is derived from an EMBL/GenBank/DDBJ whole genome shotgun (WGS) entry which is preliminary data.</text>
</comment>
<evidence type="ECO:0000256" key="1">
    <source>
        <dbReference type="PROSITE-ProRule" id="PRU00409"/>
    </source>
</evidence>
<dbReference type="AlphaFoldDB" id="A0A6N7PM61"/>
<sequence>MPELVGRLGALVRPDDLVLFGAPDEARRAEGAAGKAWLPTPRALLALAQAGARVPEAPSYEVLRRVNDRRFSLALGATLPGQRIATTLEEVREALAAPSPGGNWLLRRPHGFAGRGRRRAREDEVLGAARAWIEASLRSFGALVVEPWVLREADFGWHGFVSREGRLWMGEPTWQETAPDGTWLSTRPAKPGELGREETERFAEALAQAGAALAAAGYFGPFGVDAFRWRDEKGSLQFNPRCEINARYSMGWGIGMGERRPDLDPEV</sequence>
<proteinExistence type="predicted"/>
<dbReference type="GO" id="GO:0005524">
    <property type="term" value="F:ATP binding"/>
    <property type="evidence" value="ECO:0007669"/>
    <property type="project" value="UniProtKB-UniRule"/>
</dbReference>
<dbReference type="RefSeq" id="WP_153819811.1">
    <property type="nucleotide sequence ID" value="NZ_WJIE01000003.1"/>
</dbReference>
<feature type="domain" description="ATP-grasp" evidence="2">
    <location>
        <begin position="69"/>
        <end position="265"/>
    </location>
</feature>
<keyword evidence="4" id="KW-1185">Reference proteome</keyword>
<dbReference type="InterPro" id="IPR011761">
    <property type="entry name" value="ATP-grasp"/>
</dbReference>
<evidence type="ECO:0000259" key="2">
    <source>
        <dbReference type="PROSITE" id="PS50975"/>
    </source>
</evidence>
<organism evidence="3 4">
    <name type="scientific">Polyangium spumosum</name>
    <dbReference type="NCBI Taxonomy" id="889282"/>
    <lineage>
        <taxon>Bacteria</taxon>
        <taxon>Pseudomonadati</taxon>
        <taxon>Myxococcota</taxon>
        <taxon>Polyangia</taxon>
        <taxon>Polyangiales</taxon>
        <taxon>Polyangiaceae</taxon>
        <taxon>Polyangium</taxon>
    </lineage>
</organism>
<accession>A0A6N7PM61</accession>
<reference evidence="3 4" key="1">
    <citation type="submission" date="2019-10" db="EMBL/GenBank/DDBJ databases">
        <title>A soil myxobacterium in the family Polyangiaceae.</title>
        <authorList>
            <person name="Li Y."/>
            <person name="Wang J."/>
        </authorList>
    </citation>
    <scope>NUCLEOTIDE SEQUENCE [LARGE SCALE GENOMIC DNA]</scope>
    <source>
        <strain evidence="3 4">DSM 14734</strain>
    </source>
</reference>
<dbReference type="PROSITE" id="PS50975">
    <property type="entry name" value="ATP_GRASP"/>
    <property type="match status" value="1"/>
</dbReference>
<dbReference type="EMBL" id="WJIE01000003">
    <property type="protein sequence ID" value="MRG93009.1"/>
    <property type="molecule type" value="Genomic_DNA"/>
</dbReference>
<name>A0A6N7PM61_9BACT</name>
<evidence type="ECO:0000313" key="4">
    <source>
        <dbReference type="Proteomes" id="UP000440224"/>
    </source>
</evidence>
<keyword evidence="1" id="KW-0067">ATP-binding</keyword>
<dbReference type="SUPFAM" id="SSF56059">
    <property type="entry name" value="Glutathione synthetase ATP-binding domain-like"/>
    <property type="match status" value="1"/>
</dbReference>
<keyword evidence="1" id="KW-0547">Nucleotide-binding</keyword>
<dbReference type="OrthoDB" id="20966at2"/>
<gene>
    <name evidence="3" type="ORF">GF068_13870</name>
</gene>